<protein>
    <submittedName>
        <fullName evidence="1">Uncharacterized protein</fullName>
    </submittedName>
</protein>
<name>A0ABP2KSW4_9BACE</name>
<dbReference type="Proteomes" id="UP000010321">
    <property type="component" value="Unassembled WGS sequence"/>
</dbReference>
<keyword evidence="2" id="KW-1185">Reference proteome</keyword>
<reference evidence="1 2" key="1">
    <citation type="submission" date="2011-02" db="EMBL/GenBank/DDBJ databases">
        <authorList>
            <person name="Weinstock G."/>
            <person name="Sodergren E."/>
            <person name="Clifton S."/>
            <person name="Fulton L."/>
            <person name="Fulton B."/>
            <person name="Courtney L."/>
            <person name="Fronick C."/>
            <person name="Harrison M."/>
            <person name="Strong C."/>
            <person name="Farmer C."/>
            <person name="Delahaunty K."/>
            <person name="Markovic C."/>
            <person name="Hall O."/>
            <person name="Minx P."/>
            <person name="Tomlinson C."/>
            <person name="Mitreva M."/>
            <person name="Hou S."/>
            <person name="Chen J."/>
            <person name="Wollam A."/>
            <person name="Pepin K.H."/>
            <person name="Johnson M."/>
            <person name="Bhonagiri V."/>
            <person name="Zhang X."/>
            <person name="Suruliraj S."/>
            <person name="Warren W."/>
            <person name="Chinwalla A."/>
            <person name="Mardis E.R."/>
            <person name="Wilson R.K."/>
        </authorList>
    </citation>
    <scope>NUCLEOTIDE SEQUENCE [LARGE SCALE GENOMIC DNA]</scope>
    <source>
        <strain evidence="1 2">YIT 12056</strain>
    </source>
</reference>
<organism evidence="1 2">
    <name type="scientific">Bacteroides clarus YIT 12056</name>
    <dbReference type="NCBI Taxonomy" id="762984"/>
    <lineage>
        <taxon>Bacteria</taxon>
        <taxon>Pseudomonadati</taxon>
        <taxon>Bacteroidota</taxon>
        <taxon>Bacteroidia</taxon>
        <taxon>Bacteroidales</taxon>
        <taxon>Bacteroidaceae</taxon>
        <taxon>Bacteroides</taxon>
    </lineage>
</organism>
<evidence type="ECO:0000313" key="1">
    <source>
        <dbReference type="EMBL" id="EGF52404.1"/>
    </source>
</evidence>
<accession>A0ABP2KSW4</accession>
<proteinExistence type="predicted"/>
<gene>
    <name evidence="1" type="ORF">HMPREF9445_01635</name>
</gene>
<comment type="caution">
    <text evidence="1">The sequence shown here is derived from an EMBL/GenBank/DDBJ whole genome shotgun (WGS) entry which is preliminary data.</text>
</comment>
<dbReference type="EMBL" id="AFBM01000016">
    <property type="protein sequence ID" value="EGF52404.1"/>
    <property type="molecule type" value="Genomic_DNA"/>
</dbReference>
<sequence>MYKHLAGFTHDNLILRILPPAFRHLALQPRIYPVYLPIQDERVQNAEYQLDGYPQVEAAHMARQRRLQEYLDDIGRLEVDGDHIIALVGAKQGLPVIDEVTDEGGSQKGEISKIDYSETNTGTGEYVRQKTGEQQPGAQNQQPHIAIEIAQHRDDFLYLVPVAVENRFVKHIADGSSDAQLGQIEKAQQVLHRPRQPDKVRPQLLKKYLSGEKGDEKGDKVEEYIDTRVQIAFLQAGF</sequence>
<evidence type="ECO:0000313" key="2">
    <source>
        <dbReference type="Proteomes" id="UP000010321"/>
    </source>
</evidence>